<dbReference type="InterPro" id="IPR046906">
    <property type="entry name" value="Mab-21_HhH/H2TH-like"/>
</dbReference>
<evidence type="ECO:0000259" key="4">
    <source>
        <dbReference type="Pfam" id="PF20266"/>
    </source>
</evidence>
<dbReference type="PANTHER" id="PTHR10656">
    <property type="entry name" value="CELL FATE DETERMINING PROTEIN MAB21-RELATED"/>
    <property type="match status" value="1"/>
</dbReference>
<reference evidence="6" key="1">
    <citation type="submission" date="2025-08" db="UniProtKB">
        <authorList>
            <consortium name="RefSeq"/>
        </authorList>
    </citation>
    <scope>IDENTIFICATION</scope>
</reference>
<dbReference type="RefSeq" id="XP_072833297.1">
    <property type="nucleotide sequence ID" value="XM_072977196.1"/>
</dbReference>
<feature type="region of interest" description="Disordered" evidence="2">
    <location>
        <begin position="24"/>
        <end position="61"/>
    </location>
</feature>
<feature type="domain" description="Mab-21-like HhH/H2TH-like" evidence="4">
    <location>
        <begin position="336"/>
        <end position="411"/>
    </location>
</feature>
<dbReference type="PANTHER" id="PTHR10656:SF47">
    <property type="entry name" value="NUCLEOTIDYLTRANSFERASE MB21D2"/>
    <property type="match status" value="1"/>
</dbReference>
<gene>
    <name evidence="6" type="primary">LOC110082315</name>
</gene>
<feature type="compositionally biased region" description="Pro residues" evidence="2">
    <location>
        <begin position="46"/>
        <end position="57"/>
    </location>
</feature>
<feature type="compositionally biased region" description="Basic and acidic residues" evidence="2">
    <location>
        <begin position="426"/>
        <end position="443"/>
    </location>
</feature>
<sequence>MPGTSRCAGWAGLRFAQVSAAGDPFLPASSLHPPAREASGMDSPPLGDPQPPKPAPAKPLTDLDFRSGARIEELNQLIQEYEARSAGIRNAPAEEWHRAKNLVFSLLGQVQKSDGRLPPVNRYLLLSGGVQQGTVQVDPGSLQPLSPGSDYDTDFTLLVPVLDAAGVPVTLDMKRSPPGHAQVSLHPFGAPALSRWSDCCCPGDEAYLSAERVSDWFFASFASCAKDARVERRGGVTSAVLAVGPYRILYDIVPVVALKGWPAVARPWLTQAHFWDGKLTEEEAAGGFYLSPSASGPHWRLAFSASELHLRKILPLPLVLASRAAMAVLGCESLRGLGPYHLFSLCLWSCERLPARYLGREENAAHALLGLLDDLLASLVHGDLPSYFLPQWNLLEGLSRRAMETLAQEVARARADPSRYLRRAVERAKEGRRSAKAFRDQRPASDTSGFL</sequence>
<accession>A0ABM5EJG3</accession>
<dbReference type="InterPro" id="IPR046903">
    <property type="entry name" value="Mab-21-like_nuc_Trfase"/>
</dbReference>
<keyword evidence="5" id="KW-1185">Reference proteome</keyword>
<evidence type="ECO:0000313" key="5">
    <source>
        <dbReference type="Proteomes" id="UP001652642"/>
    </source>
</evidence>
<protein>
    <submittedName>
        <fullName evidence="6">Nucleotidyltransferase MB21D2 isoform X1</fullName>
    </submittedName>
</protein>
<feature type="domain" description="Mab-21-like nucleotidyltransferase" evidence="3">
    <location>
        <begin position="190"/>
        <end position="310"/>
    </location>
</feature>
<evidence type="ECO:0000259" key="3">
    <source>
        <dbReference type="Pfam" id="PF03281"/>
    </source>
</evidence>
<comment type="similarity">
    <text evidence="1">Belongs to the mab-21 family.</text>
</comment>
<feature type="region of interest" description="Disordered" evidence="2">
    <location>
        <begin position="426"/>
        <end position="451"/>
    </location>
</feature>
<dbReference type="Gene3D" id="1.10.1410.40">
    <property type="match status" value="1"/>
</dbReference>
<dbReference type="InterPro" id="IPR024810">
    <property type="entry name" value="MAB21L/cGLR"/>
</dbReference>
<organism evidence="5 6">
    <name type="scientific">Pogona vitticeps</name>
    <name type="common">central bearded dragon</name>
    <dbReference type="NCBI Taxonomy" id="103695"/>
    <lineage>
        <taxon>Eukaryota</taxon>
        <taxon>Metazoa</taxon>
        <taxon>Chordata</taxon>
        <taxon>Craniata</taxon>
        <taxon>Vertebrata</taxon>
        <taxon>Euteleostomi</taxon>
        <taxon>Lepidosauria</taxon>
        <taxon>Squamata</taxon>
        <taxon>Bifurcata</taxon>
        <taxon>Unidentata</taxon>
        <taxon>Episquamata</taxon>
        <taxon>Toxicofera</taxon>
        <taxon>Iguania</taxon>
        <taxon>Acrodonta</taxon>
        <taxon>Agamidae</taxon>
        <taxon>Amphibolurinae</taxon>
        <taxon>Pogona</taxon>
    </lineage>
</organism>
<evidence type="ECO:0000256" key="1">
    <source>
        <dbReference type="ARBA" id="ARBA00008307"/>
    </source>
</evidence>
<dbReference type="GeneID" id="110082315"/>
<evidence type="ECO:0000256" key="2">
    <source>
        <dbReference type="SAM" id="MobiDB-lite"/>
    </source>
</evidence>
<dbReference type="SMART" id="SM01265">
    <property type="entry name" value="Mab-21"/>
    <property type="match status" value="1"/>
</dbReference>
<proteinExistence type="inferred from homology"/>
<evidence type="ECO:0000313" key="6">
    <source>
        <dbReference type="RefSeq" id="XP_072833297.1"/>
    </source>
</evidence>
<name>A0ABM5EJG3_9SAUR</name>
<dbReference type="Proteomes" id="UP001652642">
    <property type="component" value="Chromosome 6"/>
</dbReference>
<dbReference type="Pfam" id="PF03281">
    <property type="entry name" value="Mab-21"/>
    <property type="match status" value="1"/>
</dbReference>
<dbReference type="Pfam" id="PF20266">
    <property type="entry name" value="Mab-21_C"/>
    <property type="match status" value="1"/>
</dbReference>